<dbReference type="Gene3D" id="3.10.50.10">
    <property type="match status" value="1"/>
</dbReference>
<accession>A0A1H2T5L7</accession>
<reference evidence="2 3" key="1">
    <citation type="submission" date="2016-10" db="EMBL/GenBank/DDBJ databases">
        <authorList>
            <person name="Varghese N."/>
            <person name="Submissions S."/>
        </authorList>
    </citation>
    <scope>NUCLEOTIDE SEQUENCE [LARGE SCALE GENOMIC DNA]</scope>
    <source>
        <strain evidence="2 3">WCC6</strain>
    </source>
</reference>
<dbReference type="GO" id="GO:0016787">
    <property type="term" value="F:hydrolase activity"/>
    <property type="evidence" value="ECO:0007669"/>
    <property type="project" value="UniProtKB-KW"/>
</dbReference>
<evidence type="ECO:0000313" key="2">
    <source>
        <dbReference type="EMBL" id="SDW39120.1"/>
    </source>
</evidence>
<dbReference type="Pfam" id="PF00704">
    <property type="entry name" value="Glyco_hydro_18"/>
    <property type="match status" value="1"/>
</dbReference>
<dbReference type="PANTHER" id="PTHR46066">
    <property type="entry name" value="CHITINASE DOMAIN-CONTAINING PROTEIN 1 FAMILY MEMBER"/>
    <property type="match status" value="1"/>
</dbReference>
<dbReference type="SUPFAM" id="SSF51445">
    <property type="entry name" value="(Trans)glycosidases"/>
    <property type="match status" value="1"/>
</dbReference>
<sequence length="356" mass="39494">MKKIMKIGGGLLLGLALGAGAVGISLLPPRITAARPRSQPVFDSGAWVVSWDFPEGNREARMIQSQLNSVSYFGGVLDGQGKILVTGPWRTFRGEQFTRFRAPVRKYLTVTNDVYPYGVKVKEKKPKDTELLDGLLATPESRKAHGEALLQALKGTGCSGLEIDYEQVWKNPFTAYRYVKFLQELNLQAEEKKVPLRVILEPDVPANSLIFPEGPEYVIMAYNLYGTHSSTPGPKADMAFVDRMLDKVARMPRPHSIAFATGGCVWEPGQPPRFVTEKEARALAAKTGKKPERDEKSQALHFAAKNGKGSLECWYADGETLKAWKHRALEKGVDGISVWRLGGNEKIRSYYPGLEE</sequence>
<dbReference type="RefSeq" id="WP_074704063.1">
    <property type="nucleotide sequence ID" value="NZ_FNOP01000001.1"/>
</dbReference>
<evidence type="ECO:0000259" key="1">
    <source>
        <dbReference type="Pfam" id="PF00704"/>
    </source>
</evidence>
<dbReference type="InterPro" id="IPR017853">
    <property type="entry name" value="GH"/>
</dbReference>
<name>A0A1H2T5L7_ACIFE</name>
<dbReference type="Proteomes" id="UP000182379">
    <property type="component" value="Unassembled WGS sequence"/>
</dbReference>
<dbReference type="InterPro" id="IPR001223">
    <property type="entry name" value="Glyco_hydro18_cat"/>
</dbReference>
<feature type="domain" description="GH18" evidence="1">
    <location>
        <begin position="134"/>
        <end position="342"/>
    </location>
</feature>
<dbReference type="Gene3D" id="3.20.20.80">
    <property type="entry name" value="Glycosidases"/>
    <property type="match status" value="1"/>
</dbReference>
<keyword evidence="2" id="KW-0378">Hydrolase</keyword>
<evidence type="ECO:0000313" key="3">
    <source>
        <dbReference type="Proteomes" id="UP000182379"/>
    </source>
</evidence>
<dbReference type="AlphaFoldDB" id="A0A1H2T5L7"/>
<dbReference type="EMBL" id="FNOP01000001">
    <property type="protein sequence ID" value="SDW39120.1"/>
    <property type="molecule type" value="Genomic_DNA"/>
</dbReference>
<dbReference type="InterPro" id="IPR029070">
    <property type="entry name" value="Chitinase_insertion_sf"/>
</dbReference>
<proteinExistence type="predicted"/>
<dbReference type="PANTHER" id="PTHR46066:SF2">
    <property type="entry name" value="CHITINASE DOMAIN-CONTAINING PROTEIN 1"/>
    <property type="match status" value="1"/>
</dbReference>
<comment type="caution">
    <text evidence="2">The sequence shown here is derived from an EMBL/GenBank/DDBJ whole genome shotgun (WGS) entry which is preliminary data.</text>
</comment>
<dbReference type="GO" id="GO:0005975">
    <property type="term" value="P:carbohydrate metabolic process"/>
    <property type="evidence" value="ECO:0007669"/>
    <property type="project" value="InterPro"/>
</dbReference>
<protein>
    <submittedName>
        <fullName evidence="2">Glycosyl hydrolases family 18</fullName>
    </submittedName>
</protein>
<gene>
    <name evidence="2" type="ORF">SAMN05216495_101126</name>
</gene>
<organism evidence="2 3">
    <name type="scientific">Acidaminococcus fermentans</name>
    <dbReference type="NCBI Taxonomy" id="905"/>
    <lineage>
        <taxon>Bacteria</taxon>
        <taxon>Bacillati</taxon>
        <taxon>Bacillota</taxon>
        <taxon>Negativicutes</taxon>
        <taxon>Acidaminococcales</taxon>
        <taxon>Acidaminococcaceae</taxon>
        <taxon>Acidaminococcus</taxon>
    </lineage>
</organism>